<proteinExistence type="inferred from homology"/>
<feature type="domain" description="Glycine transporter" evidence="8">
    <location>
        <begin position="92"/>
        <end position="165"/>
    </location>
</feature>
<keyword evidence="10" id="KW-1185">Reference proteome</keyword>
<dbReference type="InterPro" id="IPR005115">
    <property type="entry name" value="Gly_transporter"/>
</dbReference>
<feature type="transmembrane region" description="Helical" evidence="7">
    <location>
        <begin position="7"/>
        <end position="24"/>
    </location>
</feature>
<evidence type="ECO:0000256" key="1">
    <source>
        <dbReference type="ARBA" id="ARBA00004651"/>
    </source>
</evidence>
<keyword evidence="6 7" id="KW-0472">Membrane</keyword>
<keyword evidence="3" id="KW-1003">Cell membrane</keyword>
<feature type="transmembrane region" description="Helical" evidence="7">
    <location>
        <begin position="149"/>
        <end position="165"/>
    </location>
</feature>
<organism evidence="9 10">
    <name type="scientific">Salegentibacter echinorum</name>
    <dbReference type="NCBI Taxonomy" id="1073325"/>
    <lineage>
        <taxon>Bacteria</taxon>
        <taxon>Pseudomonadati</taxon>
        <taxon>Bacteroidota</taxon>
        <taxon>Flavobacteriia</taxon>
        <taxon>Flavobacteriales</taxon>
        <taxon>Flavobacteriaceae</taxon>
        <taxon>Salegentibacter</taxon>
    </lineage>
</organism>
<comment type="similarity">
    <text evidence="2">Belongs to the UPF0126 family.</text>
</comment>
<feature type="transmembrane region" description="Helical" evidence="7">
    <location>
        <begin position="63"/>
        <end position="83"/>
    </location>
</feature>
<evidence type="ECO:0000256" key="3">
    <source>
        <dbReference type="ARBA" id="ARBA00022475"/>
    </source>
</evidence>
<evidence type="ECO:0000256" key="5">
    <source>
        <dbReference type="ARBA" id="ARBA00022989"/>
    </source>
</evidence>
<feature type="transmembrane region" description="Helical" evidence="7">
    <location>
        <begin position="172"/>
        <end position="194"/>
    </location>
</feature>
<dbReference type="PANTHER" id="PTHR30506:SF3">
    <property type="entry name" value="UPF0126 INNER MEMBRANE PROTEIN YADS-RELATED"/>
    <property type="match status" value="1"/>
</dbReference>
<feature type="transmembrane region" description="Helical" evidence="7">
    <location>
        <begin position="89"/>
        <end position="110"/>
    </location>
</feature>
<evidence type="ECO:0000256" key="2">
    <source>
        <dbReference type="ARBA" id="ARBA00008193"/>
    </source>
</evidence>
<feature type="transmembrane region" description="Helical" evidence="7">
    <location>
        <begin position="117"/>
        <end position="137"/>
    </location>
</feature>
<reference evidence="10" key="1">
    <citation type="submission" date="2016-11" db="EMBL/GenBank/DDBJ databases">
        <authorList>
            <person name="Varghese N."/>
            <person name="Submissions S."/>
        </authorList>
    </citation>
    <scope>NUCLEOTIDE SEQUENCE [LARGE SCALE GENOMIC DNA]</scope>
    <source>
        <strain evidence="10">DSM 24579</strain>
    </source>
</reference>
<dbReference type="AlphaFoldDB" id="A0A1M5BQJ2"/>
<evidence type="ECO:0000313" key="9">
    <source>
        <dbReference type="EMBL" id="SHF44507.1"/>
    </source>
</evidence>
<dbReference type="RefSeq" id="WP_072875727.1">
    <property type="nucleotide sequence ID" value="NZ_FQVT01000001.1"/>
</dbReference>
<gene>
    <name evidence="9" type="ORF">SAMN05444483_101134</name>
</gene>
<keyword evidence="4 7" id="KW-0812">Transmembrane</keyword>
<evidence type="ECO:0000259" key="8">
    <source>
        <dbReference type="Pfam" id="PF03458"/>
    </source>
</evidence>
<feature type="domain" description="Glycine transporter" evidence="8">
    <location>
        <begin position="6"/>
        <end position="80"/>
    </location>
</feature>
<comment type="subcellular location">
    <subcellularLocation>
        <location evidence="1">Cell membrane</location>
        <topology evidence="1">Multi-pass membrane protein</topology>
    </subcellularLocation>
</comment>
<protein>
    <submittedName>
        <fullName evidence="9">Uncharacterized membrane protein YeiH</fullName>
    </submittedName>
</protein>
<evidence type="ECO:0000313" key="10">
    <source>
        <dbReference type="Proteomes" id="UP000183945"/>
    </source>
</evidence>
<dbReference type="STRING" id="1073325.SAMN05444483_101134"/>
<feature type="transmembrane region" description="Helical" evidence="7">
    <location>
        <begin position="30"/>
        <end position="51"/>
    </location>
</feature>
<dbReference type="PANTHER" id="PTHR30506">
    <property type="entry name" value="INNER MEMBRANE PROTEIN"/>
    <property type="match status" value="1"/>
</dbReference>
<dbReference type="Pfam" id="PF03458">
    <property type="entry name" value="Gly_transporter"/>
    <property type="match status" value="2"/>
</dbReference>
<dbReference type="OrthoDB" id="9791874at2"/>
<dbReference type="GO" id="GO:0005886">
    <property type="term" value="C:plasma membrane"/>
    <property type="evidence" value="ECO:0007669"/>
    <property type="project" value="UniProtKB-SubCell"/>
</dbReference>
<dbReference type="Proteomes" id="UP000183945">
    <property type="component" value="Unassembled WGS sequence"/>
</dbReference>
<evidence type="ECO:0000256" key="6">
    <source>
        <dbReference type="ARBA" id="ARBA00023136"/>
    </source>
</evidence>
<name>A0A1M5BQJ2_SALEC</name>
<evidence type="ECO:0000256" key="4">
    <source>
        <dbReference type="ARBA" id="ARBA00022692"/>
    </source>
</evidence>
<keyword evidence="5 7" id="KW-1133">Transmembrane helix</keyword>
<dbReference type="EMBL" id="FQVT01000001">
    <property type="protein sequence ID" value="SHF44507.1"/>
    <property type="molecule type" value="Genomic_DNA"/>
</dbReference>
<accession>A0A1M5BQJ2</accession>
<sequence length="205" mass="22237">MESIRIIDIVGTAAFSIAGVSAAMEKKLDIFGIFIIAFVTALGGGTLRDILVGKVPIGWLSDLSSGLIVLLSTIATIFFKSVIKNYHNALLFFDSIGLGFFTVVGIQTGISFELHPVGCIALGTITACFGGVIRDISLSNIPLIFEKEIYATTSIFGGVVFFLLMKMGAPKMLFEVVCLVSIVILRLLSVRYHWQLPTIWKPEKS</sequence>
<evidence type="ECO:0000256" key="7">
    <source>
        <dbReference type="SAM" id="Phobius"/>
    </source>
</evidence>